<dbReference type="Pfam" id="PF00650">
    <property type="entry name" value="CRAL_TRIO"/>
    <property type="match status" value="1"/>
</dbReference>
<dbReference type="WBParaSite" id="ASIM_0001702601-mRNA-1">
    <property type="protein sequence ID" value="ASIM_0001702601-mRNA-1"/>
    <property type="gene ID" value="ASIM_0001702601"/>
</dbReference>
<gene>
    <name evidence="4" type="ORF">ASIM_LOCUS16433</name>
</gene>
<dbReference type="GO" id="GO:0005737">
    <property type="term" value="C:cytoplasm"/>
    <property type="evidence" value="ECO:0007669"/>
    <property type="project" value="TreeGrafter"/>
</dbReference>
<dbReference type="InterPro" id="IPR036598">
    <property type="entry name" value="GOLD_dom_sf"/>
</dbReference>
<keyword evidence="1" id="KW-0472">Membrane</keyword>
<dbReference type="InterPro" id="IPR036865">
    <property type="entry name" value="CRAL-TRIO_dom_sf"/>
</dbReference>
<evidence type="ECO:0000313" key="5">
    <source>
        <dbReference type="Proteomes" id="UP000267096"/>
    </source>
</evidence>
<feature type="domain" description="CRAL-TRIO" evidence="2">
    <location>
        <begin position="143"/>
        <end position="310"/>
    </location>
</feature>
<dbReference type="SUPFAM" id="SSF101576">
    <property type="entry name" value="Supernatant protein factor (SPF), C-terminal domain"/>
    <property type="match status" value="1"/>
</dbReference>
<name>A0A0M3K7T5_ANISI</name>
<dbReference type="PROSITE" id="PS50866">
    <property type="entry name" value="GOLD"/>
    <property type="match status" value="1"/>
</dbReference>
<accession>A0A0M3K7T5</accession>
<keyword evidence="5" id="KW-1185">Reference proteome</keyword>
<dbReference type="AlphaFoldDB" id="A0A0M3K7T5"/>
<dbReference type="CDD" id="cd00170">
    <property type="entry name" value="SEC14"/>
    <property type="match status" value="1"/>
</dbReference>
<dbReference type="SUPFAM" id="SSF52087">
    <property type="entry name" value="CRAL/TRIO domain"/>
    <property type="match status" value="1"/>
</dbReference>
<sequence length="431" mass="48800">MVKTSAVNSLLYEISSVPFSVVMPNGSSPMSCHNKDPKIVHRKEIDIFRERVRDLLKKYPAYNTDYTLVRWLHGYKFDYASLLWHAGFPTVGIWFVSAFGLAIFCLREMAAQKMEWALNTMNAVGVFDMDLSSVDAVQKAVRSITPIAEYFPGGVIGYDKNGNIINMHTMGQIRIRSLVDAERASKFFIGAIVDCEGAAHLMRLFNFILIRPVHPQAEEARRGKKLGGILIVDLSGFSYDVLFPDTAIKLYIVNAPLVVNALLKMVLMALSKDTVEKVEILGSDWKEILTERHGAENLPESCGGQLNGSVLRTGGEVPETVKESIRKVHYEKDQLTKIRVSAGSEKHITFKVDKPLSKLHWYFVCSSGDIDFSITYKNREVWPCFRISTEFVPEFGEITCDEAGEYEVRFSNEHAMLWSKEIHYRIQIEPL</sequence>
<evidence type="ECO:0000259" key="3">
    <source>
        <dbReference type="PROSITE" id="PS50866"/>
    </source>
</evidence>
<dbReference type="SMART" id="SM00516">
    <property type="entry name" value="SEC14"/>
    <property type="match status" value="1"/>
</dbReference>
<dbReference type="InterPro" id="IPR009038">
    <property type="entry name" value="GOLD_dom"/>
</dbReference>
<evidence type="ECO:0000256" key="1">
    <source>
        <dbReference type="SAM" id="Phobius"/>
    </source>
</evidence>
<keyword evidence="1" id="KW-0812">Transmembrane</keyword>
<dbReference type="InterPro" id="IPR001251">
    <property type="entry name" value="CRAL-TRIO_dom"/>
</dbReference>
<feature type="domain" description="GOLD" evidence="3">
    <location>
        <begin position="318"/>
        <end position="428"/>
    </location>
</feature>
<dbReference type="PROSITE" id="PS50191">
    <property type="entry name" value="CRAL_TRIO"/>
    <property type="match status" value="1"/>
</dbReference>
<dbReference type="Gene3D" id="3.40.525.10">
    <property type="entry name" value="CRAL-TRIO lipid binding domain"/>
    <property type="match status" value="1"/>
</dbReference>
<feature type="transmembrane region" description="Helical" evidence="1">
    <location>
        <begin position="82"/>
        <end position="106"/>
    </location>
</feature>
<dbReference type="EMBL" id="UYRR01033087">
    <property type="protein sequence ID" value="VDK57768.1"/>
    <property type="molecule type" value="Genomic_DNA"/>
</dbReference>
<evidence type="ECO:0000313" key="4">
    <source>
        <dbReference type="EMBL" id="VDK57768.1"/>
    </source>
</evidence>
<reference evidence="4 5" key="2">
    <citation type="submission" date="2018-11" db="EMBL/GenBank/DDBJ databases">
        <authorList>
            <consortium name="Pathogen Informatics"/>
        </authorList>
    </citation>
    <scope>NUCLEOTIDE SEQUENCE [LARGE SCALE GENOMIC DNA]</scope>
</reference>
<dbReference type="PANTHER" id="PTHR23324">
    <property type="entry name" value="SEC14 RELATED PROTEIN"/>
    <property type="match status" value="1"/>
</dbReference>
<organism evidence="6">
    <name type="scientific">Anisakis simplex</name>
    <name type="common">Herring worm</name>
    <dbReference type="NCBI Taxonomy" id="6269"/>
    <lineage>
        <taxon>Eukaryota</taxon>
        <taxon>Metazoa</taxon>
        <taxon>Ecdysozoa</taxon>
        <taxon>Nematoda</taxon>
        <taxon>Chromadorea</taxon>
        <taxon>Rhabditida</taxon>
        <taxon>Spirurina</taxon>
        <taxon>Ascaridomorpha</taxon>
        <taxon>Ascaridoidea</taxon>
        <taxon>Anisakidae</taxon>
        <taxon>Anisakis</taxon>
        <taxon>Anisakis simplex complex</taxon>
    </lineage>
</organism>
<evidence type="ECO:0000259" key="2">
    <source>
        <dbReference type="PROSITE" id="PS50191"/>
    </source>
</evidence>
<keyword evidence="1" id="KW-1133">Transmembrane helix</keyword>
<evidence type="ECO:0000313" key="6">
    <source>
        <dbReference type="WBParaSite" id="ASIM_0001702601-mRNA-1"/>
    </source>
</evidence>
<dbReference type="InterPro" id="IPR051064">
    <property type="entry name" value="SEC14/CRAL-TRIO_domain"/>
</dbReference>
<dbReference type="Proteomes" id="UP000267096">
    <property type="component" value="Unassembled WGS sequence"/>
</dbReference>
<dbReference type="PANTHER" id="PTHR23324:SF88">
    <property type="entry name" value="CRAL-TRIO DOMAIN-CONTAINING PROTEIN"/>
    <property type="match status" value="1"/>
</dbReference>
<protein>
    <submittedName>
        <fullName evidence="6">CRAL-TRIO domain-containing protein</fullName>
    </submittedName>
</protein>
<dbReference type="OrthoDB" id="1434354at2759"/>
<dbReference type="Gene3D" id="2.60.120.680">
    <property type="entry name" value="GOLD domain"/>
    <property type="match status" value="1"/>
</dbReference>
<reference evidence="6" key="1">
    <citation type="submission" date="2017-02" db="UniProtKB">
        <authorList>
            <consortium name="WormBaseParasite"/>
        </authorList>
    </citation>
    <scope>IDENTIFICATION</scope>
</reference>
<proteinExistence type="predicted"/>